<protein>
    <submittedName>
        <fullName evidence="2">Uncharacterized protein</fullName>
    </submittedName>
</protein>
<accession>A0A0M0JJ56</accession>
<organism evidence="2 3">
    <name type="scientific">Chrysochromulina tobinii</name>
    <dbReference type="NCBI Taxonomy" id="1460289"/>
    <lineage>
        <taxon>Eukaryota</taxon>
        <taxon>Haptista</taxon>
        <taxon>Haptophyta</taxon>
        <taxon>Prymnesiophyceae</taxon>
        <taxon>Prymnesiales</taxon>
        <taxon>Chrysochromulinaceae</taxon>
        <taxon>Chrysochromulina</taxon>
    </lineage>
</organism>
<comment type="caution">
    <text evidence="2">The sequence shown here is derived from an EMBL/GenBank/DDBJ whole genome shotgun (WGS) entry which is preliminary data.</text>
</comment>
<evidence type="ECO:0000313" key="2">
    <source>
        <dbReference type="EMBL" id="KOO26500.1"/>
    </source>
</evidence>
<evidence type="ECO:0000313" key="3">
    <source>
        <dbReference type="Proteomes" id="UP000037460"/>
    </source>
</evidence>
<dbReference type="AlphaFoldDB" id="A0A0M0JJ56"/>
<proteinExistence type="predicted"/>
<dbReference type="Proteomes" id="UP000037460">
    <property type="component" value="Unassembled WGS sequence"/>
</dbReference>
<keyword evidence="3" id="KW-1185">Reference proteome</keyword>
<feature type="compositionally biased region" description="Polar residues" evidence="1">
    <location>
        <begin position="24"/>
        <end position="48"/>
    </location>
</feature>
<name>A0A0M0JJ56_9EUKA</name>
<feature type="region of interest" description="Disordered" evidence="1">
    <location>
        <begin position="19"/>
        <end position="48"/>
    </location>
</feature>
<evidence type="ECO:0000256" key="1">
    <source>
        <dbReference type="SAM" id="MobiDB-lite"/>
    </source>
</evidence>
<gene>
    <name evidence="2" type="ORF">Ctob_008759</name>
</gene>
<reference evidence="3" key="1">
    <citation type="journal article" date="2015" name="PLoS Genet.">
        <title>Genome Sequence and Transcriptome Analyses of Chrysochromulina tobin: Metabolic Tools for Enhanced Algal Fitness in the Prominent Order Prymnesiales (Haptophyceae).</title>
        <authorList>
            <person name="Hovde B.T."/>
            <person name="Deodato C.R."/>
            <person name="Hunsperger H.M."/>
            <person name="Ryken S.A."/>
            <person name="Yost W."/>
            <person name="Jha R.K."/>
            <person name="Patterson J."/>
            <person name="Monnat R.J. Jr."/>
            <person name="Barlow S.B."/>
            <person name="Starkenburg S.R."/>
            <person name="Cattolico R.A."/>
        </authorList>
    </citation>
    <scope>NUCLEOTIDE SEQUENCE</scope>
    <source>
        <strain evidence="3">CCMP291</strain>
    </source>
</reference>
<sequence length="187" mass="20476">MARSASEIEALVERKVQERLAAPSASTMARSASEMQGQAPTPPSHDTISTPASHFTIPKGTAFAHKSKAAFKIQHAFRVSRASLARYVCMTIKELPEADKAAAKSFNATLDSIRMVVMASALGATGYRRAVCNTPEWWEEEELVSALRDVMSAPERSPFLFLFARPTRAEHALLSLASDVARRDLEE</sequence>
<dbReference type="EMBL" id="JWZX01002843">
    <property type="protein sequence ID" value="KOO26500.1"/>
    <property type="molecule type" value="Genomic_DNA"/>
</dbReference>